<organism evidence="4 5">
    <name type="scientific">Marine Group III euryarchaeote</name>
    <dbReference type="NCBI Taxonomy" id="2173149"/>
    <lineage>
        <taxon>Archaea</taxon>
        <taxon>Methanobacteriati</taxon>
        <taxon>Thermoplasmatota</taxon>
        <taxon>Thermoplasmata</taxon>
        <taxon>Candidatus Thermoprofundales</taxon>
    </lineage>
</organism>
<evidence type="ECO:0000259" key="3">
    <source>
        <dbReference type="Pfam" id="PF00171"/>
    </source>
</evidence>
<evidence type="ECO:0000313" key="4">
    <source>
        <dbReference type="EMBL" id="HIF36852.1"/>
    </source>
</evidence>
<dbReference type="Pfam" id="PF00171">
    <property type="entry name" value="Aldedh"/>
    <property type="match status" value="1"/>
</dbReference>
<dbReference type="InterPro" id="IPR016161">
    <property type="entry name" value="Ald_DH/histidinol_DH"/>
</dbReference>
<dbReference type="InterPro" id="IPR016162">
    <property type="entry name" value="Ald_DH_N"/>
</dbReference>
<reference evidence="5" key="1">
    <citation type="journal article" date="2019" name="bioRxiv">
        <title>Genome diversification in globally distributed novel marine Proteobacteria is linked to environmental adaptation.</title>
        <authorList>
            <person name="Zhou Z."/>
            <person name="Tran P.Q."/>
            <person name="Kieft K."/>
            <person name="Anantharaman K."/>
        </authorList>
    </citation>
    <scope>NUCLEOTIDE SEQUENCE [LARGE SCALE GENOMIC DNA]</scope>
</reference>
<dbReference type="InterPro" id="IPR015590">
    <property type="entry name" value="Aldehyde_DH_dom"/>
</dbReference>
<keyword evidence="2" id="KW-0520">NAD</keyword>
<dbReference type="AlphaFoldDB" id="A0A7J4GV28"/>
<dbReference type="PANTHER" id="PTHR43720">
    <property type="entry name" value="2-AMINOMUCONIC SEMIALDEHYDE DEHYDROGENASE"/>
    <property type="match status" value="1"/>
</dbReference>
<comment type="caution">
    <text evidence="4">The sequence shown here is derived from an EMBL/GenBank/DDBJ whole genome shotgun (WGS) entry which is preliminary data.</text>
</comment>
<dbReference type="Proteomes" id="UP000585802">
    <property type="component" value="Unassembled WGS sequence"/>
</dbReference>
<evidence type="ECO:0000256" key="2">
    <source>
        <dbReference type="ARBA" id="ARBA00023027"/>
    </source>
</evidence>
<feature type="non-terminal residue" evidence="4">
    <location>
        <position position="87"/>
    </location>
</feature>
<accession>A0A7J4GV28</accession>
<gene>
    <name evidence="4" type="ORF">EYQ70_00270</name>
</gene>
<dbReference type="SUPFAM" id="SSF53720">
    <property type="entry name" value="ALDH-like"/>
    <property type="match status" value="1"/>
</dbReference>
<protein>
    <submittedName>
        <fullName evidence="4">Aldehyde dehydrogenase family protein</fullName>
    </submittedName>
</protein>
<dbReference type="GO" id="GO:0016620">
    <property type="term" value="F:oxidoreductase activity, acting on the aldehyde or oxo group of donors, NAD or NADP as acceptor"/>
    <property type="evidence" value="ECO:0007669"/>
    <property type="project" value="TreeGrafter"/>
</dbReference>
<evidence type="ECO:0000256" key="1">
    <source>
        <dbReference type="ARBA" id="ARBA00009986"/>
    </source>
</evidence>
<comment type="similarity">
    <text evidence="1">Belongs to the aldehyde dehydrogenase family.</text>
</comment>
<dbReference type="EMBL" id="DUCX01000007">
    <property type="protein sequence ID" value="HIF36852.1"/>
    <property type="molecule type" value="Genomic_DNA"/>
</dbReference>
<name>A0A7J4GV28_9ARCH</name>
<sequence>MIKIHNFINGKFIASDKNLEDINPANGEKIAYIPNSNRKDVDLAVQAADSARESWSALSIGERAFWLGKIADALEIRSEEIASLESL</sequence>
<feature type="domain" description="Aldehyde dehydrogenase" evidence="3">
    <location>
        <begin position="15"/>
        <end position="86"/>
    </location>
</feature>
<evidence type="ECO:0000313" key="5">
    <source>
        <dbReference type="Proteomes" id="UP000585802"/>
    </source>
</evidence>
<dbReference type="PANTHER" id="PTHR43720:SF2">
    <property type="entry name" value="2-AMINOMUCONIC SEMIALDEHYDE DEHYDROGENASE"/>
    <property type="match status" value="1"/>
</dbReference>
<dbReference type="Gene3D" id="3.40.605.10">
    <property type="entry name" value="Aldehyde Dehydrogenase, Chain A, domain 1"/>
    <property type="match status" value="1"/>
</dbReference>
<proteinExistence type="inferred from homology"/>